<dbReference type="Pfam" id="PF26565">
    <property type="entry name" value="PH_39"/>
    <property type="match status" value="1"/>
</dbReference>
<dbReference type="RefSeq" id="WP_109060060.1">
    <property type="nucleotide sequence ID" value="NZ_QETA01000001.1"/>
</dbReference>
<comment type="caution">
    <text evidence="3">The sequence shown here is derived from an EMBL/GenBank/DDBJ whole genome shotgun (WGS) entry which is preliminary data.</text>
</comment>
<dbReference type="InterPro" id="IPR058816">
    <property type="entry name" value="PH_39"/>
</dbReference>
<feature type="domain" description="DUF1266" evidence="1">
    <location>
        <begin position="63"/>
        <end position="256"/>
    </location>
</feature>
<sequence>MQHPASQQPVNKYVALGAVYRYPHYRLKQIESATPLSDEDQRQSFLGLHIADPAEHRNALRASLEENYGITDRDSLKAYVESLQQGDWIDGPVHALLGRIYLAHRQDFANLSPEQVTHAFLADGQLQALTARYDPVTGIGSADDETRQRYFADLRQAVANTFLPEQGEYREHLAAFFETHENWLAPAGDFSIVGFNHSRLIDILASAATAGFLSEEEALALIDHYGSQIEQLYPDWQTFFFSCLLGKRMLVPQGGGRTLDSDDYLIFVRDMVTATHFPLAISGLWPDSDLSLIAGMLGQAGQTASAVIQDVALPVFARFDLAEVWQYGSELHPGGEEDSISLPGDPVATGSTSFQEQAEDPFFFNLQEGEAPFLQADTGLFKYIMLTDRGIHFSHRPFILFGGMRKRFVAWSEPMQFTCEASGLLCSLTVKVNGRKLISFPDNYGRYGLTEEKAIEMDSKKVRALMQQDVDNMVAAFTALREQLAQRAA</sequence>
<evidence type="ECO:0008006" key="5">
    <source>
        <dbReference type="Google" id="ProtNLM"/>
    </source>
</evidence>
<keyword evidence="4" id="KW-1185">Reference proteome</keyword>
<protein>
    <recommendedName>
        <fullName evidence="5">DUF1266 domain-containing protein</fullName>
    </recommendedName>
</protein>
<feature type="domain" description="PH" evidence="2">
    <location>
        <begin position="308"/>
        <end position="484"/>
    </location>
</feature>
<gene>
    <name evidence="3" type="ORF">DD235_00175</name>
</gene>
<evidence type="ECO:0000259" key="2">
    <source>
        <dbReference type="Pfam" id="PF26565"/>
    </source>
</evidence>
<dbReference type="AlphaFoldDB" id="A0A2V1K5E6"/>
<reference evidence="4" key="1">
    <citation type="submission" date="2018-05" db="EMBL/GenBank/DDBJ databases">
        <authorList>
            <person name="Li Y."/>
        </authorList>
    </citation>
    <scope>NUCLEOTIDE SEQUENCE [LARGE SCALE GENOMIC DNA]</scope>
    <source>
        <strain evidence="4">3d-2-2</strain>
    </source>
</reference>
<dbReference type="Pfam" id="PF06889">
    <property type="entry name" value="DUF1266"/>
    <property type="match status" value="1"/>
</dbReference>
<dbReference type="InterPro" id="IPR009677">
    <property type="entry name" value="DUF1266"/>
</dbReference>
<evidence type="ECO:0000313" key="4">
    <source>
        <dbReference type="Proteomes" id="UP000245212"/>
    </source>
</evidence>
<organism evidence="3 4">
    <name type="scientific">Corticimicrobacter populi</name>
    <dbReference type="NCBI Taxonomy" id="2175229"/>
    <lineage>
        <taxon>Bacteria</taxon>
        <taxon>Pseudomonadati</taxon>
        <taxon>Pseudomonadota</taxon>
        <taxon>Betaproteobacteria</taxon>
        <taxon>Burkholderiales</taxon>
        <taxon>Alcaligenaceae</taxon>
        <taxon>Corticimicrobacter</taxon>
    </lineage>
</organism>
<proteinExistence type="predicted"/>
<dbReference type="Proteomes" id="UP000245212">
    <property type="component" value="Unassembled WGS sequence"/>
</dbReference>
<name>A0A2V1K5E6_9BURK</name>
<evidence type="ECO:0000259" key="1">
    <source>
        <dbReference type="Pfam" id="PF06889"/>
    </source>
</evidence>
<accession>A0A2V1K5E6</accession>
<dbReference type="EMBL" id="QETA01000001">
    <property type="protein sequence ID" value="PWF24655.1"/>
    <property type="molecule type" value="Genomic_DNA"/>
</dbReference>
<evidence type="ECO:0000313" key="3">
    <source>
        <dbReference type="EMBL" id="PWF24655.1"/>
    </source>
</evidence>